<sequence length="199" mass="22334">MAVFGYARVSTTDQKAGLDEQVRRLKELCIGSDDDIIVEEISGTNVDDRKELVRLMGFMRRGDTLVTTKIDRLARSTKDLLSIYDDLAERNITIHILDMNIDTSTPTGRMIMTIIGAVAEFEVSMMKERQEVGIVAAKEAGRYKGRKPISDEKKEKIIADIKRGIGPQMISTHYKVSRATVYNIMKEAGVHRPTLGDDQ</sequence>
<dbReference type="InterPro" id="IPR050639">
    <property type="entry name" value="SSR_resolvase"/>
</dbReference>
<reference evidence="8 9" key="1">
    <citation type="submission" date="2016-02" db="EMBL/GenBank/DDBJ databases">
        <title>Complete genome sequence of Halocynthiibacter arcticus PAMC 20958t from arctic marine sediment.</title>
        <authorList>
            <person name="Lee Y.M."/>
            <person name="Baek K."/>
            <person name="Lee H.K."/>
            <person name="Shin S.C."/>
        </authorList>
    </citation>
    <scope>NUCLEOTIDE SEQUENCE [LARGE SCALE GENOMIC DNA]</scope>
    <source>
        <strain evidence="8">PAMC 20958</strain>
        <plasmid evidence="9">Plasmid</plasmid>
    </source>
</reference>
<evidence type="ECO:0000256" key="6">
    <source>
        <dbReference type="PROSITE-ProRule" id="PRU10137"/>
    </source>
</evidence>
<evidence type="ECO:0000256" key="3">
    <source>
        <dbReference type="ARBA" id="ARBA00023125"/>
    </source>
</evidence>
<dbReference type="Proteomes" id="UP000070371">
    <property type="component" value="Plasmid unnamed"/>
</dbReference>
<gene>
    <name evidence="8" type="ORF">RC74_21350</name>
</gene>
<dbReference type="OrthoDB" id="2290206at2"/>
<dbReference type="SUPFAM" id="SSF53041">
    <property type="entry name" value="Resolvase-like"/>
    <property type="match status" value="1"/>
</dbReference>
<protein>
    <recommendedName>
        <fullName evidence="7">Resolvase/invertase-type recombinase catalytic domain-containing protein</fullName>
    </recommendedName>
</protein>
<dbReference type="InterPro" id="IPR036162">
    <property type="entry name" value="Resolvase-like_N_sf"/>
</dbReference>
<dbReference type="PANTHER" id="PTHR30461">
    <property type="entry name" value="DNA-INVERTASE FROM LAMBDOID PROPHAGE"/>
    <property type="match status" value="1"/>
</dbReference>
<dbReference type="GO" id="GO:0003677">
    <property type="term" value="F:DNA binding"/>
    <property type="evidence" value="ECO:0007669"/>
    <property type="project" value="UniProtKB-KW"/>
</dbReference>
<dbReference type="GO" id="GO:0015074">
    <property type="term" value="P:DNA integration"/>
    <property type="evidence" value="ECO:0007669"/>
    <property type="project" value="UniProtKB-KW"/>
</dbReference>
<dbReference type="RefSeq" id="WP_039000070.1">
    <property type="nucleotide sequence ID" value="NZ_CP014328.1"/>
</dbReference>
<evidence type="ECO:0000313" key="8">
    <source>
        <dbReference type="EMBL" id="AML53803.1"/>
    </source>
</evidence>
<comment type="similarity">
    <text evidence="1">Belongs to the site-specific recombinase resolvase family.</text>
</comment>
<feature type="domain" description="Resolvase/invertase-type recombinase catalytic" evidence="7">
    <location>
        <begin position="2"/>
        <end position="141"/>
    </location>
</feature>
<dbReference type="AlphaFoldDB" id="A0A126V685"/>
<dbReference type="SUPFAM" id="SSF46689">
    <property type="entry name" value="Homeodomain-like"/>
    <property type="match status" value="1"/>
</dbReference>
<keyword evidence="2" id="KW-0229">DNA integration</keyword>
<dbReference type="GO" id="GO:0000150">
    <property type="term" value="F:DNA strand exchange activity"/>
    <property type="evidence" value="ECO:0007669"/>
    <property type="project" value="InterPro"/>
</dbReference>
<dbReference type="InterPro" id="IPR006118">
    <property type="entry name" value="Recombinase_CS"/>
</dbReference>
<dbReference type="EMBL" id="CP014328">
    <property type="protein sequence ID" value="AML53803.1"/>
    <property type="molecule type" value="Genomic_DNA"/>
</dbReference>
<evidence type="ECO:0000256" key="5">
    <source>
        <dbReference type="PIRSR" id="PIRSR606118-50"/>
    </source>
</evidence>
<keyword evidence="8" id="KW-0614">Plasmid</keyword>
<dbReference type="Gene3D" id="3.40.50.1390">
    <property type="entry name" value="Resolvase, N-terminal catalytic domain"/>
    <property type="match status" value="1"/>
</dbReference>
<dbReference type="InterPro" id="IPR009057">
    <property type="entry name" value="Homeodomain-like_sf"/>
</dbReference>
<dbReference type="PROSITE" id="PS51736">
    <property type="entry name" value="RECOMBINASES_3"/>
    <property type="match status" value="1"/>
</dbReference>
<keyword evidence="3" id="KW-0238">DNA-binding</keyword>
<proteinExistence type="inferred from homology"/>
<organism evidence="8 9">
    <name type="scientific">Falsihalocynthiibacter arcticus</name>
    <dbReference type="NCBI Taxonomy" id="1579316"/>
    <lineage>
        <taxon>Bacteria</taxon>
        <taxon>Pseudomonadati</taxon>
        <taxon>Pseudomonadota</taxon>
        <taxon>Alphaproteobacteria</taxon>
        <taxon>Rhodobacterales</taxon>
        <taxon>Roseobacteraceae</taxon>
        <taxon>Falsihalocynthiibacter</taxon>
    </lineage>
</organism>
<dbReference type="Gene3D" id="1.10.10.60">
    <property type="entry name" value="Homeodomain-like"/>
    <property type="match status" value="1"/>
</dbReference>
<evidence type="ECO:0000259" key="7">
    <source>
        <dbReference type="PROSITE" id="PS51736"/>
    </source>
</evidence>
<evidence type="ECO:0000313" key="9">
    <source>
        <dbReference type="Proteomes" id="UP000070371"/>
    </source>
</evidence>
<accession>A0A126V685</accession>
<evidence type="ECO:0000256" key="2">
    <source>
        <dbReference type="ARBA" id="ARBA00022908"/>
    </source>
</evidence>
<name>A0A126V685_9RHOB</name>
<dbReference type="SMART" id="SM00857">
    <property type="entry name" value="Resolvase"/>
    <property type="match status" value="1"/>
</dbReference>
<dbReference type="PROSITE" id="PS00397">
    <property type="entry name" value="RECOMBINASES_1"/>
    <property type="match status" value="1"/>
</dbReference>
<dbReference type="PROSITE" id="PS00398">
    <property type="entry name" value="RECOMBINASES_2"/>
    <property type="match status" value="1"/>
</dbReference>
<dbReference type="PANTHER" id="PTHR30461:SF26">
    <property type="entry name" value="RESOLVASE HOMOLOG YNEB"/>
    <property type="match status" value="1"/>
</dbReference>
<keyword evidence="9" id="KW-1185">Reference proteome</keyword>
<keyword evidence="4" id="KW-0233">DNA recombination</keyword>
<feature type="active site" description="O-(5'-phospho-DNA)-serine intermediate" evidence="5 6">
    <location>
        <position position="10"/>
    </location>
</feature>
<dbReference type="CDD" id="cd03768">
    <property type="entry name" value="SR_ResInv"/>
    <property type="match status" value="1"/>
</dbReference>
<evidence type="ECO:0000256" key="4">
    <source>
        <dbReference type="ARBA" id="ARBA00023172"/>
    </source>
</evidence>
<evidence type="ECO:0000256" key="1">
    <source>
        <dbReference type="ARBA" id="ARBA00009913"/>
    </source>
</evidence>
<geneLocation type="plasmid" evidence="8">
    <name>unnamed</name>
</geneLocation>
<dbReference type="Pfam" id="PF00239">
    <property type="entry name" value="Resolvase"/>
    <property type="match status" value="1"/>
</dbReference>
<dbReference type="InterPro" id="IPR006119">
    <property type="entry name" value="Resolv_N"/>
</dbReference>
<dbReference type="KEGG" id="hat:RC74_21350"/>